<keyword evidence="3" id="KW-1185">Reference proteome</keyword>
<dbReference type="EMBL" id="RCZG01000011">
    <property type="protein sequence ID" value="TPG31653.1"/>
    <property type="molecule type" value="Genomic_DNA"/>
</dbReference>
<sequence length="196" mass="21230">MVDKDALSKDLDDIKNLGSDISTTEQSLQDQLDAVKAIPADQLSASDMFAMQQLMNQLTQQSEMRTNVSSAAKSAMGEPLTDEEMLRRENNPRPQSTSQSQPPIGPSDASIQAAQDALSKDLDELKATEAQTVAAEQALQDQLDALRATPADQVSADDMQSMRQLANQLSQLSEMHTSITSAMDSMINSMARNLKG</sequence>
<feature type="compositionally biased region" description="Low complexity" evidence="1">
    <location>
        <begin position="92"/>
        <end position="102"/>
    </location>
</feature>
<dbReference type="RefSeq" id="WP_140695739.1">
    <property type="nucleotide sequence ID" value="NZ_RCZG01000011.1"/>
</dbReference>
<dbReference type="Proteomes" id="UP000320095">
    <property type="component" value="Unassembled WGS sequence"/>
</dbReference>
<dbReference type="InterPro" id="IPR035365">
    <property type="entry name" value="DUF5407"/>
</dbReference>
<gene>
    <name evidence="2" type="ORF">EAH80_22115</name>
</gene>
<dbReference type="OrthoDB" id="21829at2"/>
<accession>A0A502E254</accession>
<comment type="caution">
    <text evidence="2">The sequence shown here is derived from an EMBL/GenBank/DDBJ whole genome shotgun (WGS) entry which is preliminary data.</text>
</comment>
<evidence type="ECO:0000256" key="1">
    <source>
        <dbReference type="SAM" id="MobiDB-lite"/>
    </source>
</evidence>
<dbReference type="Pfam" id="PF17401">
    <property type="entry name" value="DUF5407"/>
    <property type="match status" value="2"/>
</dbReference>
<feature type="compositionally biased region" description="Polar residues" evidence="1">
    <location>
        <begin position="60"/>
        <end position="72"/>
    </location>
</feature>
<protein>
    <submittedName>
        <fullName evidence="2">Uncharacterized protein</fullName>
    </submittedName>
</protein>
<evidence type="ECO:0000313" key="2">
    <source>
        <dbReference type="EMBL" id="TPG31653.1"/>
    </source>
</evidence>
<name>A0A502E254_9MYCO</name>
<reference evidence="2 3" key="1">
    <citation type="journal article" date="2019" name="Environ. Microbiol.">
        <title>Species interactions and distinct microbial communities in high Arctic permafrost affected cryosols are associated with the CH4 and CO2 gas fluxes.</title>
        <authorList>
            <person name="Altshuler I."/>
            <person name="Hamel J."/>
            <person name="Turney S."/>
            <person name="Magnuson E."/>
            <person name="Levesque R."/>
            <person name="Greer C."/>
            <person name="Whyte L.G."/>
        </authorList>
    </citation>
    <scope>NUCLEOTIDE SEQUENCE [LARGE SCALE GENOMIC DNA]</scope>
    <source>
        <strain evidence="2 3">S5.20</strain>
    </source>
</reference>
<proteinExistence type="predicted"/>
<dbReference type="AlphaFoldDB" id="A0A502E254"/>
<organism evidence="2 3">
    <name type="scientific">Mycolicibacterium hodleri</name>
    <dbReference type="NCBI Taxonomy" id="49897"/>
    <lineage>
        <taxon>Bacteria</taxon>
        <taxon>Bacillati</taxon>
        <taxon>Actinomycetota</taxon>
        <taxon>Actinomycetes</taxon>
        <taxon>Mycobacteriales</taxon>
        <taxon>Mycobacteriaceae</taxon>
        <taxon>Mycolicibacterium</taxon>
    </lineage>
</organism>
<feature type="region of interest" description="Disordered" evidence="1">
    <location>
        <begin position="60"/>
        <end position="116"/>
    </location>
</feature>
<evidence type="ECO:0000313" key="3">
    <source>
        <dbReference type="Proteomes" id="UP000320095"/>
    </source>
</evidence>